<evidence type="ECO:0000256" key="1">
    <source>
        <dbReference type="ARBA" id="ARBA00022801"/>
    </source>
</evidence>
<dbReference type="InterPro" id="IPR023214">
    <property type="entry name" value="HAD_sf"/>
</dbReference>
<dbReference type="EMBL" id="AE006641">
    <property type="protein sequence ID" value="AAK40893.1"/>
    <property type="molecule type" value="Genomic_DNA"/>
</dbReference>
<dbReference type="InterPro" id="IPR051540">
    <property type="entry name" value="S-2-haloacid_dehalogenase"/>
</dbReference>
<dbReference type="Gene3D" id="3.40.50.1000">
    <property type="entry name" value="HAD superfamily/HAD-like"/>
    <property type="match status" value="1"/>
</dbReference>
<dbReference type="InterPro" id="IPR010033">
    <property type="entry name" value="HAD_SF_ppase_IIIC"/>
</dbReference>
<dbReference type="PhylomeDB" id="Q7LXT7"/>
<evidence type="ECO:0000313" key="2">
    <source>
        <dbReference type="EMBL" id="AAK40893.1"/>
    </source>
</evidence>
<dbReference type="AlphaFoldDB" id="Q7LXT7"/>
<protein>
    <recommendedName>
        <fullName evidence="4">Magnesium-dependent phosphatase-1</fullName>
    </recommendedName>
</protein>
<dbReference type="eggNOG" id="arCOG04046">
    <property type="taxonomic scope" value="Archaea"/>
</dbReference>
<dbReference type="Proteomes" id="UP000001974">
    <property type="component" value="Chromosome"/>
</dbReference>
<dbReference type="PANTHER" id="PTHR43316">
    <property type="entry name" value="HYDROLASE, HALOACID DELAHOGENASE-RELATED"/>
    <property type="match status" value="1"/>
</dbReference>
<accession>Q7LXT7</accession>
<evidence type="ECO:0000313" key="3">
    <source>
        <dbReference type="Proteomes" id="UP000001974"/>
    </source>
</evidence>
<name>Q7LXT7_SACS2</name>
<dbReference type="FunCoup" id="Q7LXT7">
    <property type="interactions" value="2"/>
</dbReference>
<reference evidence="3" key="1">
    <citation type="journal article" date="2001" name="Proc. Natl. Acad. Sci. U.S.A.">
        <title>The complete genome of the crenarchaeon Sulfolobus solfataricus P2.</title>
        <authorList>
            <person name="She Q."/>
            <person name="Singh R.K."/>
            <person name="Confalonieri F."/>
            <person name="Zivanovic Y."/>
            <person name="Allard G."/>
            <person name="Awayez M.J."/>
            <person name="Chan-Weiher C.C.-Y."/>
            <person name="Clausen I.G."/>
            <person name="Curtis B.A."/>
            <person name="De Moors A."/>
            <person name="Erauso G."/>
            <person name="Fletcher C."/>
            <person name="Gordon P.M.K."/>
            <person name="Heikamp-de Jong I."/>
            <person name="Jeffries A.C."/>
            <person name="Kozera C.J."/>
            <person name="Medina N."/>
            <person name="Peng X."/>
            <person name="Thi-Ngoc H.P."/>
            <person name="Redder P."/>
            <person name="Schenk M.E."/>
            <person name="Theriault C."/>
            <person name="Tolstrup N."/>
            <person name="Charlebois R.L."/>
            <person name="Doolittle W.F."/>
            <person name="Duguet M."/>
            <person name="Gaasterland T."/>
            <person name="Garrett R.A."/>
            <person name="Ragan M.A."/>
            <person name="Sensen C.W."/>
            <person name="Van der Oost J."/>
        </authorList>
    </citation>
    <scope>NUCLEOTIDE SEQUENCE [LARGE SCALE GENOMIC DNA]</scope>
    <source>
        <strain evidence="3">ATCC 35092 / DSM 1617 / JCM 11322 / P2</strain>
    </source>
</reference>
<keyword evidence="3" id="KW-1185">Reference proteome</keyword>
<dbReference type="SUPFAM" id="SSF56784">
    <property type="entry name" value="HAD-like"/>
    <property type="match status" value="1"/>
</dbReference>
<dbReference type="NCBIfam" id="TIGR01681">
    <property type="entry name" value="HAD-SF-IIIC"/>
    <property type="match status" value="1"/>
</dbReference>
<keyword evidence="1" id="KW-0378">Hydrolase</keyword>
<sequence length="178" mass="20878">MLIILFLLVYTEMIRAIVFDADKTLWDHHNISEFEEPLRLIDSNTLEDSKGRVLHLFPDVKETLKELKNRGYILGLATWNFEDKAIKVLAALDLLQYFDIIVAKPYPYKFLMLSQIIVEINTKANQKIKPSEVLFLDDRRGHFGNIWLYLGNVKCLEMWKDISKYSEIFSVLSHVNNE</sequence>
<dbReference type="NCBIfam" id="TIGR01685">
    <property type="entry name" value="MDP-1"/>
    <property type="match status" value="1"/>
</dbReference>
<dbReference type="PATRIC" id="fig|273057.12.peg.588"/>
<dbReference type="Pfam" id="PF12689">
    <property type="entry name" value="Acid_PPase"/>
    <property type="match status" value="1"/>
</dbReference>
<dbReference type="PIR" id="F90204">
    <property type="entry name" value="F90204"/>
</dbReference>
<organism evidence="2 3">
    <name type="scientific">Saccharolobus solfataricus (strain ATCC 35092 / DSM 1617 / JCM 11322 / P2)</name>
    <name type="common">Sulfolobus solfataricus</name>
    <dbReference type="NCBI Taxonomy" id="273057"/>
    <lineage>
        <taxon>Archaea</taxon>
        <taxon>Thermoproteota</taxon>
        <taxon>Thermoprotei</taxon>
        <taxon>Sulfolobales</taxon>
        <taxon>Sulfolobaceae</taxon>
        <taxon>Saccharolobus</taxon>
    </lineage>
</organism>
<dbReference type="GO" id="GO:0016791">
    <property type="term" value="F:phosphatase activity"/>
    <property type="evidence" value="ECO:0000318"/>
    <property type="project" value="GO_Central"/>
</dbReference>
<dbReference type="InParanoid" id="Q7LXT7"/>
<dbReference type="HOGENOM" id="CLU_1648366_0_0_2"/>
<dbReference type="PANTHER" id="PTHR43316:SF8">
    <property type="entry name" value="HAD FAMILY HYDROLASE"/>
    <property type="match status" value="1"/>
</dbReference>
<dbReference type="InterPro" id="IPR036412">
    <property type="entry name" value="HAD-like_sf"/>
</dbReference>
<dbReference type="InterPro" id="IPR010036">
    <property type="entry name" value="MDP_1_eu_arc"/>
</dbReference>
<dbReference type="EnsemblBacteria" id="AAK40893">
    <property type="protein sequence ID" value="AAK40893"/>
    <property type="gene ID" value="SSO0580"/>
</dbReference>
<proteinExistence type="predicted"/>
<dbReference type="PaxDb" id="273057-SSO0580"/>
<gene>
    <name evidence="2" type="ordered locus">SSO0580</name>
</gene>
<evidence type="ECO:0008006" key="4">
    <source>
        <dbReference type="Google" id="ProtNLM"/>
    </source>
</evidence>
<dbReference type="STRING" id="273057.SSO0580"/>
<dbReference type="KEGG" id="sso:SSO0580"/>